<dbReference type="AlphaFoldDB" id="A0A839RYX2"/>
<organism evidence="2 3">
    <name type="scientific">Prauserella isguenensis</name>
    <dbReference type="NCBI Taxonomy" id="1470180"/>
    <lineage>
        <taxon>Bacteria</taxon>
        <taxon>Bacillati</taxon>
        <taxon>Actinomycetota</taxon>
        <taxon>Actinomycetes</taxon>
        <taxon>Pseudonocardiales</taxon>
        <taxon>Pseudonocardiaceae</taxon>
        <taxon>Prauserella</taxon>
    </lineage>
</organism>
<dbReference type="EMBL" id="JACHWU010000001">
    <property type="protein sequence ID" value="MBB3049789.1"/>
    <property type="molecule type" value="Genomic_DNA"/>
</dbReference>
<accession>A0A839RYX2</accession>
<evidence type="ECO:0000313" key="3">
    <source>
        <dbReference type="Proteomes" id="UP000550714"/>
    </source>
</evidence>
<gene>
    <name evidence="2" type="ORF">FHS23_000784</name>
</gene>
<sequence length="47" mass="4788">MWTSASSTLGIAGLAAWSVTGALVFLVAGLVFLLLLSLVVLSPSPTR</sequence>
<keyword evidence="1" id="KW-0472">Membrane</keyword>
<keyword evidence="3" id="KW-1185">Reference proteome</keyword>
<keyword evidence="1" id="KW-1133">Transmembrane helix</keyword>
<comment type="caution">
    <text evidence="2">The sequence shown here is derived from an EMBL/GenBank/DDBJ whole genome shotgun (WGS) entry which is preliminary data.</text>
</comment>
<evidence type="ECO:0000256" key="1">
    <source>
        <dbReference type="SAM" id="Phobius"/>
    </source>
</evidence>
<reference evidence="2 3" key="1">
    <citation type="submission" date="2020-08" db="EMBL/GenBank/DDBJ databases">
        <title>Genomic Encyclopedia of Type Strains, Phase III (KMG-III): the genomes of soil and plant-associated and newly described type strains.</title>
        <authorList>
            <person name="Whitman W."/>
        </authorList>
    </citation>
    <scope>NUCLEOTIDE SEQUENCE [LARGE SCALE GENOMIC DNA]</scope>
    <source>
        <strain evidence="2 3">CECT 8577</strain>
    </source>
</reference>
<evidence type="ECO:0000313" key="2">
    <source>
        <dbReference type="EMBL" id="MBB3049789.1"/>
    </source>
</evidence>
<dbReference type="RefSeq" id="WP_183647853.1">
    <property type="nucleotide sequence ID" value="NZ_JACHWU010000001.1"/>
</dbReference>
<proteinExistence type="predicted"/>
<dbReference type="Proteomes" id="UP000550714">
    <property type="component" value="Unassembled WGS sequence"/>
</dbReference>
<feature type="transmembrane region" description="Helical" evidence="1">
    <location>
        <begin position="15"/>
        <end position="41"/>
    </location>
</feature>
<keyword evidence="1" id="KW-0812">Transmembrane</keyword>
<protein>
    <submittedName>
        <fullName evidence="2">Uncharacterized protein</fullName>
    </submittedName>
</protein>
<name>A0A839RYX2_9PSEU</name>